<keyword evidence="2" id="KW-1185">Reference proteome</keyword>
<dbReference type="EMBL" id="CP002098">
    <property type="protein sequence ID" value="ADM27244.1"/>
    <property type="molecule type" value="Genomic_DNA"/>
</dbReference>
<dbReference type="KEGG" id="iag:Igag_0405"/>
<evidence type="ECO:0000313" key="1">
    <source>
        <dbReference type="EMBL" id="ADM27244.1"/>
    </source>
</evidence>
<sequence length="242" mass="28875">MFLKIRRRDILNELDNSYNHYLKVMNNCIGYLTILSKFHDIYRCSRCNKYFLSISKENSICPFCGSRDIRIVDDYVYRSYVENFCSNLYGRILILIEFMKILAIEFCREFKCRYSFTRPSLDISIDRNTNLRIELGSDRAIDIALSYLDILMLQMIDRISSTATTLRKDFSKYNIKYLVFRINYENIDIDFITLIREKFIDAYHLASILRELGLESYSYLRGVAIKIFDIERNIYIDPLKLV</sequence>
<protein>
    <submittedName>
        <fullName evidence="1">Uncharacterized protein</fullName>
    </submittedName>
</protein>
<dbReference type="HOGENOM" id="CLU_1145208_0_0_2"/>
<dbReference type="BioCyc" id="IAGG583356:GHAH-408-MONOMER"/>
<organism evidence="1 2">
    <name type="scientific">Ignisphaera aggregans (strain DSM 17230 / JCM 13409 / AQ1.S1)</name>
    <dbReference type="NCBI Taxonomy" id="583356"/>
    <lineage>
        <taxon>Archaea</taxon>
        <taxon>Thermoproteota</taxon>
        <taxon>Thermoprotei</taxon>
        <taxon>Desulfurococcales</taxon>
        <taxon>Desulfurococcaceae</taxon>
        <taxon>Ignisphaera</taxon>
    </lineage>
</organism>
<dbReference type="AlphaFoldDB" id="E0SR95"/>
<name>E0SR95_IGNAA</name>
<reference evidence="1 2" key="1">
    <citation type="journal article" date="2010" name="Stand. Genomic Sci.">
        <title>Complete genome sequence of Ignisphaera aggregans type strain (AQ1.S1).</title>
        <authorList>
            <person name="Goker M."/>
            <person name="Held B."/>
            <person name="Lapidus A."/>
            <person name="Nolan M."/>
            <person name="Spring S."/>
            <person name="Yasawong M."/>
            <person name="Lucas S."/>
            <person name="Glavina Del Rio T."/>
            <person name="Tice H."/>
            <person name="Cheng J.F."/>
            <person name="Goodwin L."/>
            <person name="Tapia R."/>
            <person name="Pitluck S."/>
            <person name="Liolios K."/>
            <person name="Ivanova N."/>
            <person name="Mavromatis K."/>
            <person name="Mikhailova N."/>
            <person name="Pati A."/>
            <person name="Chen A."/>
            <person name="Palaniappan K."/>
            <person name="Brambilla E."/>
            <person name="Land M."/>
            <person name="Hauser L."/>
            <person name="Chang Y.J."/>
            <person name="Jeffries C.D."/>
            <person name="Brettin T."/>
            <person name="Detter J.C."/>
            <person name="Han C."/>
            <person name="Rohde M."/>
            <person name="Sikorski J."/>
            <person name="Woyke T."/>
            <person name="Bristow J."/>
            <person name="Eisen J.A."/>
            <person name="Markowitz V."/>
            <person name="Hugenholtz P."/>
            <person name="Kyrpides N.C."/>
            <person name="Klenk H.P."/>
        </authorList>
    </citation>
    <scope>NUCLEOTIDE SEQUENCE [LARGE SCALE GENOMIC DNA]</scope>
    <source>
        <strain evidence="2">DSM 17230 / JCM 13409 / AQ1.S1</strain>
    </source>
</reference>
<accession>E0SR95</accession>
<evidence type="ECO:0000313" key="2">
    <source>
        <dbReference type="Proteomes" id="UP000001304"/>
    </source>
</evidence>
<gene>
    <name evidence="1" type="ordered locus">Igag_0405</name>
</gene>
<proteinExistence type="predicted"/>
<dbReference type="Proteomes" id="UP000001304">
    <property type="component" value="Chromosome"/>
</dbReference>